<feature type="transmembrane region" description="Helical" evidence="1">
    <location>
        <begin position="60"/>
        <end position="78"/>
    </location>
</feature>
<feature type="transmembrane region" description="Helical" evidence="1">
    <location>
        <begin position="98"/>
        <end position="122"/>
    </location>
</feature>
<comment type="caution">
    <text evidence="2">The sequence shown here is derived from an EMBL/GenBank/DDBJ whole genome shotgun (WGS) entry which is preliminary data.</text>
</comment>
<keyword evidence="1" id="KW-1133">Transmembrane helix</keyword>
<dbReference type="EMBL" id="CAHIKZ030004626">
    <property type="protein sequence ID" value="CAE1313130.1"/>
    <property type="molecule type" value="Genomic_DNA"/>
</dbReference>
<proteinExistence type="predicted"/>
<evidence type="ECO:0000256" key="1">
    <source>
        <dbReference type="SAM" id="Phobius"/>
    </source>
</evidence>
<keyword evidence="1" id="KW-0812">Transmembrane</keyword>
<feature type="transmembrane region" description="Helical" evidence="1">
    <location>
        <begin position="174"/>
        <end position="202"/>
    </location>
</feature>
<gene>
    <name evidence="2" type="ORF">SPHA_64304</name>
</gene>
<reference evidence="2" key="1">
    <citation type="submission" date="2021-01" db="EMBL/GenBank/DDBJ databases">
        <authorList>
            <person name="Li R."/>
            <person name="Bekaert M."/>
        </authorList>
    </citation>
    <scope>NUCLEOTIDE SEQUENCE</scope>
    <source>
        <strain evidence="2">Farmed</strain>
    </source>
</reference>
<organism evidence="2 3">
    <name type="scientific">Acanthosepion pharaonis</name>
    <name type="common">Pharaoh cuttlefish</name>
    <name type="synonym">Sepia pharaonis</name>
    <dbReference type="NCBI Taxonomy" id="158019"/>
    <lineage>
        <taxon>Eukaryota</taxon>
        <taxon>Metazoa</taxon>
        <taxon>Spiralia</taxon>
        <taxon>Lophotrochozoa</taxon>
        <taxon>Mollusca</taxon>
        <taxon>Cephalopoda</taxon>
        <taxon>Coleoidea</taxon>
        <taxon>Decapodiformes</taxon>
        <taxon>Sepiida</taxon>
        <taxon>Sepiina</taxon>
        <taxon>Sepiidae</taxon>
        <taxon>Acanthosepion</taxon>
    </lineage>
</organism>
<name>A0A812E0Z7_ACAPH</name>
<feature type="transmembrane region" description="Helical" evidence="1">
    <location>
        <begin position="128"/>
        <end position="153"/>
    </location>
</feature>
<dbReference type="AlphaFoldDB" id="A0A812E0Z7"/>
<protein>
    <submittedName>
        <fullName evidence="2">Uncharacterized protein</fullName>
    </submittedName>
</protein>
<sequence>MRQETTAYAELFQYYSLFQPFPRPPTFFIYLFSSRPHSLVVLPVSVLYSLSFPRYFPYEFLVFSFVFPLSYSPVFRFFTFSSCFSRPGKSFSIYVHSFYISFPLFLTHKLCFASLSLFYTLFLSPDIFSLYSFLLFLFFFNPCLLSFLFLFLFKRTFHSLKCFFLSFISLRDALILPLFFLISTLFPSRLFSPHLLLFIIIISL</sequence>
<keyword evidence="3" id="KW-1185">Reference proteome</keyword>
<keyword evidence="1" id="KW-0472">Membrane</keyword>
<accession>A0A812E0Z7</accession>
<evidence type="ECO:0000313" key="2">
    <source>
        <dbReference type="EMBL" id="CAE1313130.1"/>
    </source>
</evidence>
<evidence type="ECO:0000313" key="3">
    <source>
        <dbReference type="Proteomes" id="UP000597762"/>
    </source>
</evidence>
<dbReference type="Proteomes" id="UP000597762">
    <property type="component" value="Unassembled WGS sequence"/>
</dbReference>